<dbReference type="GO" id="GO:0008270">
    <property type="term" value="F:zinc ion binding"/>
    <property type="evidence" value="ECO:0007669"/>
    <property type="project" value="UniProtKB-KW"/>
</dbReference>
<accession>A0A5J4VZ82</accession>
<dbReference type="OrthoDB" id="410307at2759"/>
<gene>
    <name evidence="7" type="ORF">EZS28_016578</name>
</gene>
<feature type="domain" description="C3H1-type" evidence="6">
    <location>
        <begin position="82"/>
        <end position="109"/>
    </location>
</feature>
<dbReference type="FunFam" id="4.10.1000.10:FF:000001">
    <property type="entry name" value="zinc finger CCCH domain-containing protein 15-like"/>
    <property type="match status" value="1"/>
</dbReference>
<keyword evidence="3 5" id="KW-0863">Zinc-finger</keyword>
<dbReference type="Proteomes" id="UP000324800">
    <property type="component" value="Unassembled WGS sequence"/>
</dbReference>
<evidence type="ECO:0000313" key="8">
    <source>
        <dbReference type="Proteomes" id="UP000324800"/>
    </source>
</evidence>
<evidence type="ECO:0000256" key="2">
    <source>
        <dbReference type="ARBA" id="ARBA00022737"/>
    </source>
</evidence>
<sequence>MQRGIVHSSINFTSKTPAPAQWGAGERLGPRIAKRKTRAEISARYKTELCRNFMESKFCPYGDRCEFAHGLSELRSLGKGPKRKIAECRAFHEGDIICYYGQRCRFAHT</sequence>
<dbReference type="SUPFAM" id="SSF90229">
    <property type="entry name" value="CCCH zinc finger"/>
    <property type="match status" value="1"/>
</dbReference>
<evidence type="ECO:0000256" key="5">
    <source>
        <dbReference type="PROSITE-ProRule" id="PRU00723"/>
    </source>
</evidence>
<evidence type="ECO:0000256" key="1">
    <source>
        <dbReference type="ARBA" id="ARBA00022723"/>
    </source>
</evidence>
<evidence type="ECO:0000256" key="3">
    <source>
        <dbReference type="ARBA" id="ARBA00022771"/>
    </source>
</evidence>
<name>A0A5J4VZ82_9EUKA</name>
<evidence type="ECO:0000256" key="4">
    <source>
        <dbReference type="ARBA" id="ARBA00022833"/>
    </source>
</evidence>
<keyword evidence="4 5" id="KW-0862">Zinc</keyword>
<feature type="non-terminal residue" evidence="7">
    <location>
        <position position="109"/>
    </location>
</feature>
<dbReference type="Pfam" id="PF00642">
    <property type="entry name" value="zf-CCCH"/>
    <property type="match status" value="1"/>
</dbReference>
<keyword evidence="1 5" id="KW-0479">Metal-binding</keyword>
<dbReference type="EMBL" id="SNRW01004199">
    <property type="protein sequence ID" value="KAA6387895.1"/>
    <property type="molecule type" value="Genomic_DNA"/>
</dbReference>
<dbReference type="InterPro" id="IPR036855">
    <property type="entry name" value="Znf_CCCH_sf"/>
</dbReference>
<protein>
    <recommendedName>
        <fullName evidence="6">C3H1-type domain-containing protein</fullName>
    </recommendedName>
</protein>
<dbReference type="Gene3D" id="4.10.1000.10">
    <property type="entry name" value="Zinc finger, CCCH-type"/>
    <property type="match status" value="2"/>
</dbReference>
<proteinExistence type="predicted"/>
<feature type="zinc finger region" description="C3H1-type" evidence="5">
    <location>
        <begin position="82"/>
        <end position="109"/>
    </location>
</feature>
<dbReference type="SMART" id="SM00356">
    <property type="entry name" value="ZnF_C3H1"/>
    <property type="match status" value="2"/>
</dbReference>
<comment type="caution">
    <text evidence="7">The sequence shown here is derived from an EMBL/GenBank/DDBJ whole genome shotgun (WGS) entry which is preliminary data.</text>
</comment>
<keyword evidence="2" id="KW-0677">Repeat</keyword>
<dbReference type="PANTHER" id="PTHR12547">
    <property type="entry name" value="CCCH ZINC FINGER/TIS11-RELATED"/>
    <property type="match status" value="1"/>
</dbReference>
<evidence type="ECO:0000313" key="7">
    <source>
        <dbReference type="EMBL" id="KAA6387895.1"/>
    </source>
</evidence>
<reference evidence="7 8" key="1">
    <citation type="submission" date="2019-03" db="EMBL/GenBank/DDBJ databases">
        <title>Single cell metagenomics reveals metabolic interactions within the superorganism composed of flagellate Streblomastix strix and complex community of Bacteroidetes bacteria on its surface.</title>
        <authorList>
            <person name="Treitli S.C."/>
            <person name="Kolisko M."/>
            <person name="Husnik F."/>
            <person name="Keeling P."/>
            <person name="Hampl V."/>
        </authorList>
    </citation>
    <scope>NUCLEOTIDE SEQUENCE [LARGE SCALE GENOMIC DNA]</scope>
    <source>
        <strain evidence="7">ST1C</strain>
    </source>
</reference>
<evidence type="ECO:0000259" key="6">
    <source>
        <dbReference type="PROSITE" id="PS50103"/>
    </source>
</evidence>
<feature type="domain" description="C3H1-type" evidence="6">
    <location>
        <begin position="44"/>
        <end position="72"/>
    </location>
</feature>
<dbReference type="AlphaFoldDB" id="A0A5J4VZ82"/>
<dbReference type="PROSITE" id="PS50103">
    <property type="entry name" value="ZF_C3H1"/>
    <property type="match status" value="2"/>
</dbReference>
<dbReference type="PANTHER" id="PTHR12547:SF18">
    <property type="entry name" value="PROTEIN TIS11"/>
    <property type="match status" value="1"/>
</dbReference>
<dbReference type="GO" id="GO:0003729">
    <property type="term" value="F:mRNA binding"/>
    <property type="evidence" value="ECO:0007669"/>
    <property type="project" value="InterPro"/>
</dbReference>
<dbReference type="InterPro" id="IPR000571">
    <property type="entry name" value="Znf_CCCH"/>
</dbReference>
<organism evidence="7 8">
    <name type="scientific">Streblomastix strix</name>
    <dbReference type="NCBI Taxonomy" id="222440"/>
    <lineage>
        <taxon>Eukaryota</taxon>
        <taxon>Metamonada</taxon>
        <taxon>Preaxostyla</taxon>
        <taxon>Oxymonadida</taxon>
        <taxon>Streblomastigidae</taxon>
        <taxon>Streblomastix</taxon>
    </lineage>
</organism>
<feature type="zinc finger region" description="C3H1-type" evidence="5">
    <location>
        <begin position="44"/>
        <end position="72"/>
    </location>
</feature>
<dbReference type="InterPro" id="IPR045877">
    <property type="entry name" value="ZFP36-like"/>
</dbReference>